<evidence type="ECO:0000313" key="3">
    <source>
        <dbReference type="Proteomes" id="UP001170379"/>
    </source>
</evidence>
<organism evidence="2 3">
    <name type="scientific">Gulosibacter molinativorax</name>
    <dbReference type="NCBI Taxonomy" id="256821"/>
    <lineage>
        <taxon>Bacteria</taxon>
        <taxon>Bacillati</taxon>
        <taxon>Actinomycetota</taxon>
        <taxon>Actinomycetes</taxon>
        <taxon>Micrococcales</taxon>
        <taxon>Microbacteriaceae</taxon>
        <taxon>Gulosibacter</taxon>
    </lineage>
</organism>
<dbReference type="EMBL" id="PXVD01000025">
    <property type="protein sequence ID" value="MDJ1372390.1"/>
    <property type="molecule type" value="Genomic_DNA"/>
</dbReference>
<feature type="region of interest" description="Disordered" evidence="1">
    <location>
        <begin position="235"/>
        <end position="433"/>
    </location>
</feature>
<reference evidence="2" key="2">
    <citation type="journal article" date="2022" name="Sci. Rep.">
        <title>In silico prediction of the enzymes involved in the degradation of the herbicide molinate by Gulosibacter molinativorax ON4T.</title>
        <authorList>
            <person name="Lopes A.R."/>
            <person name="Bunin E."/>
            <person name="Viana A.T."/>
            <person name="Froufe H."/>
            <person name="Munoz-Merida A."/>
            <person name="Pinho D."/>
            <person name="Figueiredo J."/>
            <person name="Barroso C."/>
            <person name="Vaz-Moreira I."/>
            <person name="Bellanger X."/>
            <person name="Egas C."/>
            <person name="Nunes O.C."/>
        </authorList>
    </citation>
    <scope>NUCLEOTIDE SEQUENCE</scope>
    <source>
        <strain evidence="2">ON4</strain>
    </source>
</reference>
<comment type="caution">
    <text evidence="2">The sequence shown here is derived from an EMBL/GenBank/DDBJ whole genome shotgun (WGS) entry which is preliminary data.</text>
</comment>
<evidence type="ECO:0000313" key="2">
    <source>
        <dbReference type="EMBL" id="MDJ1372390.1"/>
    </source>
</evidence>
<reference evidence="2" key="1">
    <citation type="submission" date="2018-03" db="EMBL/GenBank/DDBJ databases">
        <authorList>
            <person name="Nunes O.C."/>
            <person name="Lopes A.R."/>
            <person name="Froufe H."/>
            <person name="Munoz-Merida A."/>
            <person name="Barroso C."/>
            <person name="Egas C."/>
        </authorList>
    </citation>
    <scope>NUCLEOTIDE SEQUENCE</scope>
    <source>
        <strain evidence="2">ON4</strain>
    </source>
</reference>
<feature type="compositionally biased region" description="Gly residues" evidence="1">
    <location>
        <begin position="335"/>
        <end position="376"/>
    </location>
</feature>
<dbReference type="Proteomes" id="UP001170379">
    <property type="component" value="Unassembled WGS sequence"/>
</dbReference>
<evidence type="ECO:0000256" key="1">
    <source>
        <dbReference type="SAM" id="MobiDB-lite"/>
    </source>
</evidence>
<feature type="compositionally biased region" description="Low complexity" evidence="1">
    <location>
        <begin position="420"/>
        <end position="433"/>
    </location>
</feature>
<proteinExistence type="predicted"/>
<protein>
    <submittedName>
        <fullName evidence="2">Uncharacterized protein</fullName>
    </submittedName>
</protein>
<name>A0ABT7CB85_9MICO</name>
<feature type="compositionally biased region" description="Polar residues" evidence="1">
    <location>
        <begin position="287"/>
        <end position="320"/>
    </location>
</feature>
<keyword evidence="3" id="KW-1185">Reference proteome</keyword>
<accession>A0ABT7CB85</accession>
<gene>
    <name evidence="2" type="ORF">C7K25_13605</name>
</gene>
<sequence>MVVALVVAWLVVHFSATNTKAVAQEELIRAAVDDSDVVTGYTVLKVAEGKPGFTLEIHICEGAAPTSVGALMQSLYGEIESVAKVDLTFANEHKLNTTRLERSESQWGALIEHVTSAGPATASVNQVGPAEEATYWLNMTSFVADPATEYERIQTLERPEWLTHGTVDLATPPGSWPSLGISAGREVTSDELDTFRTLERELAASLKEGENYELKMHVELGGDAAEFEMRIITSPLSNGTGEPVPGDSANPTTEDLPSGEPEGKDERPNGSGPGSTGDDTAPGGSGTTPDATPQSPSNQGSDTPRTSATPDTGSTPNESVPNGGGQGGTTPDSGTSGGGNVGSGSSDGGGSNGGGTDAGTTNGGSGGGTTGGGTGGTSSPNGGSTNGPNTVAPDNEGTAPNSSGARPNFTPDKNNSPQNSTSESTGTTGSSTE</sequence>
<feature type="compositionally biased region" description="Low complexity" evidence="1">
    <location>
        <begin position="377"/>
        <end position="390"/>
    </location>
</feature>
<feature type="compositionally biased region" description="Polar residues" evidence="1">
    <location>
        <begin position="398"/>
        <end position="419"/>
    </location>
</feature>